<feature type="domain" description="NIPSNAP" evidence="2">
    <location>
        <begin position="77"/>
        <end position="175"/>
    </location>
</feature>
<dbReference type="GO" id="GO:0000423">
    <property type="term" value="P:mitophagy"/>
    <property type="evidence" value="ECO:0007669"/>
    <property type="project" value="UniProtKB-ARBA"/>
</dbReference>
<evidence type="ECO:0000313" key="4">
    <source>
        <dbReference type="Proteomes" id="UP000267251"/>
    </source>
</evidence>
<keyword evidence="4" id="KW-1185">Reference proteome</keyword>
<dbReference type="InterPro" id="IPR011008">
    <property type="entry name" value="Dimeric_a/b-barrel"/>
</dbReference>
<evidence type="ECO:0000313" key="3">
    <source>
        <dbReference type="EMBL" id="RKP13170.1"/>
    </source>
</evidence>
<dbReference type="SUPFAM" id="SSF54909">
    <property type="entry name" value="Dimeric alpha+beta barrel"/>
    <property type="match status" value="2"/>
</dbReference>
<feature type="domain" description="NIPSNAP" evidence="2">
    <location>
        <begin position="188"/>
        <end position="284"/>
    </location>
</feature>
<sequence>MILSRTARLGLAASFRPTLSASSRIIAPLSRSYSSLPPENIEQRSLVGKILHGSPTAQAESRQTHSAILARGKYVHEIQKHRVKPECVEEYIALVSEHYPRIAEEGQGDVKLTGSWMTSVGDQDTALHIWEFTGYQGQAIAYDRLRRDPAYLEYQRRLRPLIRSRENQVCLEFAFWPTAPPRVTGGVYELRTYDLKPGNMLEWETHWKKGLECKRPYCEPVGAWFAQLGNLNVVHHMWQYPDLATRKRTREEAWQADGWPETVYHTVRLANRMKARILEPLPFSSLR</sequence>
<protein>
    <submittedName>
        <fullName evidence="3">NIPSNAP-domain-containing protein</fullName>
    </submittedName>
</protein>
<evidence type="ECO:0000256" key="1">
    <source>
        <dbReference type="ARBA" id="ARBA00005291"/>
    </source>
</evidence>
<organism evidence="3 4">
    <name type="scientific">Piptocephalis cylindrospora</name>
    <dbReference type="NCBI Taxonomy" id="1907219"/>
    <lineage>
        <taxon>Eukaryota</taxon>
        <taxon>Fungi</taxon>
        <taxon>Fungi incertae sedis</taxon>
        <taxon>Zoopagomycota</taxon>
        <taxon>Zoopagomycotina</taxon>
        <taxon>Zoopagomycetes</taxon>
        <taxon>Zoopagales</taxon>
        <taxon>Piptocephalidaceae</taxon>
        <taxon>Piptocephalis</taxon>
    </lineage>
</organism>
<name>A0A4P9Y5T2_9FUNG</name>
<dbReference type="GO" id="GO:0005739">
    <property type="term" value="C:mitochondrion"/>
    <property type="evidence" value="ECO:0007669"/>
    <property type="project" value="TreeGrafter"/>
</dbReference>
<evidence type="ECO:0000259" key="2">
    <source>
        <dbReference type="Pfam" id="PF07978"/>
    </source>
</evidence>
<dbReference type="PANTHER" id="PTHR21017">
    <property type="entry name" value="NIPSNAP-RELATED"/>
    <property type="match status" value="1"/>
</dbReference>
<dbReference type="FunFam" id="3.30.70.100:FF:000004">
    <property type="entry name" value="NIPSNAP family protein"/>
    <property type="match status" value="1"/>
</dbReference>
<dbReference type="AlphaFoldDB" id="A0A4P9Y5T2"/>
<dbReference type="Gene3D" id="3.30.70.100">
    <property type="match status" value="2"/>
</dbReference>
<comment type="similarity">
    <text evidence="1">Belongs to the NipSnap family.</text>
</comment>
<dbReference type="PANTHER" id="PTHR21017:SF17">
    <property type="entry name" value="PROTEIN NIPSNAP"/>
    <property type="match status" value="1"/>
</dbReference>
<dbReference type="EMBL" id="KZ988090">
    <property type="protein sequence ID" value="RKP13170.1"/>
    <property type="molecule type" value="Genomic_DNA"/>
</dbReference>
<dbReference type="InterPro" id="IPR051557">
    <property type="entry name" value="NipSnap_domain"/>
</dbReference>
<accession>A0A4P9Y5T2</accession>
<dbReference type="Pfam" id="PF07978">
    <property type="entry name" value="NIPSNAP"/>
    <property type="match status" value="2"/>
</dbReference>
<dbReference type="OrthoDB" id="10262843at2759"/>
<dbReference type="InterPro" id="IPR012577">
    <property type="entry name" value="NIPSNAP"/>
</dbReference>
<reference evidence="4" key="1">
    <citation type="journal article" date="2018" name="Nat. Microbiol.">
        <title>Leveraging single-cell genomics to expand the fungal tree of life.</title>
        <authorList>
            <person name="Ahrendt S.R."/>
            <person name="Quandt C.A."/>
            <person name="Ciobanu D."/>
            <person name="Clum A."/>
            <person name="Salamov A."/>
            <person name="Andreopoulos B."/>
            <person name="Cheng J.F."/>
            <person name="Woyke T."/>
            <person name="Pelin A."/>
            <person name="Henrissat B."/>
            <person name="Reynolds N.K."/>
            <person name="Benny G.L."/>
            <person name="Smith M.E."/>
            <person name="James T.Y."/>
            <person name="Grigoriev I.V."/>
        </authorList>
    </citation>
    <scope>NUCLEOTIDE SEQUENCE [LARGE SCALE GENOMIC DNA]</scope>
</reference>
<dbReference type="Proteomes" id="UP000267251">
    <property type="component" value="Unassembled WGS sequence"/>
</dbReference>
<proteinExistence type="inferred from homology"/>
<gene>
    <name evidence="3" type="ORF">BJ684DRAFT_10435</name>
</gene>